<dbReference type="GO" id="GO:0005681">
    <property type="term" value="C:spliceosomal complex"/>
    <property type="evidence" value="ECO:0007669"/>
    <property type="project" value="UniProtKB-UniRule"/>
</dbReference>
<proteinExistence type="inferred from homology"/>
<name>A0A9P9WJS6_9PEZI</name>
<dbReference type="PANTHER" id="PTHR15818">
    <property type="entry name" value="G PATCH AND KOW-CONTAINING"/>
    <property type="match status" value="1"/>
</dbReference>
<feature type="domain" description="Spp2/MOS2 G-patch" evidence="6">
    <location>
        <begin position="225"/>
        <end position="275"/>
    </location>
</feature>
<keyword evidence="3 4" id="KW-0539">Nucleus</keyword>
<feature type="compositionally biased region" description="Basic and acidic residues" evidence="5">
    <location>
        <begin position="81"/>
        <end position="94"/>
    </location>
</feature>
<feature type="compositionally biased region" description="Basic and acidic residues" evidence="5">
    <location>
        <begin position="294"/>
        <end position="315"/>
    </location>
</feature>
<keyword evidence="4" id="KW-0507">mRNA processing</keyword>
<comment type="function">
    <text evidence="4">Involved in spliceosome maturation and the first step of pre-mRNA splicing.</text>
</comment>
<evidence type="ECO:0000313" key="7">
    <source>
        <dbReference type="EMBL" id="KAI1867005.1"/>
    </source>
</evidence>
<feature type="compositionally biased region" description="Low complexity" evidence="5">
    <location>
        <begin position="20"/>
        <end position="33"/>
    </location>
</feature>
<sequence>MSEPTSASPAPRIAIRFGAPSSSSKPPNGSKRPAQSQPPSTLGKRPRPHALNQDSDSDDDDSSHGRHEVVTSFGDKGAVNDVKRREAKAARDAQKPLTIACQANRDWKAETRAQRGELLPHERENRFKGQNQETEPADQDKGIKWGLTVTKKASGDEQPITEANDESPTDQEGDRRAEPAAQQHAQNVDQDAIDALLGKDNGKKRKLVISEDDALKRDYSAVGEVSTLEEYDQIPDGEFGLAMLRGMGYDGKSQGTKPKEVRRRPALLGLGAKEDEEIKKAELAKKYGHRERRPRLDEYRRDKEKERQQREERHSSSYKSTQDVDELTRTWPRWTKGSTFCTLACRFAQYRDTVIRQSVIPVYGGKLSRIRFKM</sequence>
<dbReference type="AlphaFoldDB" id="A0A9P9WJS6"/>
<keyword evidence="4" id="KW-0508">mRNA splicing</keyword>
<dbReference type="EMBL" id="JAFIMR010000019">
    <property type="protein sequence ID" value="KAI1867005.1"/>
    <property type="molecule type" value="Genomic_DNA"/>
</dbReference>
<evidence type="ECO:0000256" key="5">
    <source>
        <dbReference type="SAM" id="MobiDB-lite"/>
    </source>
</evidence>
<evidence type="ECO:0000259" key="6">
    <source>
        <dbReference type="Pfam" id="PF12656"/>
    </source>
</evidence>
<evidence type="ECO:0000256" key="4">
    <source>
        <dbReference type="RuleBase" id="RU369096"/>
    </source>
</evidence>
<reference evidence="7" key="1">
    <citation type="submission" date="2021-03" db="EMBL/GenBank/DDBJ databases">
        <title>Revisited historic fungal species revealed as producer of novel bioactive compounds through whole genome sequencing and comparative genomics.</title>
        <authorList>
            <person name="Vignolle G.A."/>
            <person name="Hochenegger N."/>
            <person name="Mach R.L."/>
            <person name="Mach-Aigner A.R."/>
            <person name="Javad Rahimi M."/>
            <person name="Salim K.A."/>
            <person name="Chan C.M."/>
            <person name="Lim L.B.L."/>
            <person name="Cai F."/>
            <person name="Druzhinina I.S."/>
            <person name="U'Ren J.M."/>
            <person name="Derntl C."/>
        </authorList>
    </citation>
    <scope>NUCLEOTIDE SEQUENCE</scope>
    <source>
        <strain evidence="7">TUCIM 5799</strain>
    </source>
</reference>
<evidence type="ECO:0000313" key="8">
    <source>
        <dbReference type="Proteomes" id="UP000829685"/>
    </source>
</evidence>
<dbReference type="InterPro" id="IPR045166">
    <property type="entry name" value="Spp2-like"/>
</dbReference>
<feature type="region of interest" description="Disordered" evidence="5">
    <location>
        <begin position="281"/>
        <end position="322"/>
    </location>
</feature>
<keyword evidence="4" id="KW-0747">Spliceosome</keyword>
<organism evidence="7 8">
    <name type="scientific">Neoarthrinium moseri</name>
    <dbReference type="NCBI Taxonomy" id="1658444"/>
    <lineage>
        <taxon>Eukaryota</taxon>
        <taxon>Fungi</taxon>
        <taxon>Dikarya</taxon>
        <taxon>Ascomycota</taxon>
        <taxon>Pezizomycotina</taxon>
        <taxon>Sordariomycetes</taxon>
        <taxon>Xylariomycetidae</taxon>
        <taxon>Amphisphaeriales</taxon>
        <taxon>Apiosporaceae</taxon>
        <taxon>Neoarthrinium</taxon>
    </lineage>
</organism>
<comment type="caution">
    <text evidence="7">The sequence shown here is derived from an EMBL/GenBank/DDBJ whole genome shotgun (WGS) entry which is preliminary data.</text>
</comment>
<comment type="similarity">
    <text evidence="2 4">Belongs to the SPP2 family.</text>
</comment>
<evidence type="ECO:0000256" key="3">
    <source>
        <dbReference type="ARBA" id="ARBA00023242"/>
    </source>
</evidence>
<dbReference type="Pfam" id="PF12656">
    <property type="entry name" value="G-patch_2"/>
    <property type="match status" value="1"/>
</dbReference>
<protein>
    <recommendedName>
        <fullName evidence="4">Pre-mRNA-splicing factor</fullName>
    </recommendedName>
</protein>
<dbReference type="InterPro" id="IPR026822">
    <property type="entry name" value="Spp2/MOS2_G-patch"/>
</dbReference>
<feature type="region of interest" description="Disordered" evidence="5">
    <location>
        <begin position="1"/>
        <end position="197"/>
    </location>
</feature>
<dbReference type="GO" id="GO:0000398">
    <property type="term" value="P:mRNA splicing, via spliceosome"/>
    <property type="evidence" value="ECO:0007669"/>
    <property type="project" value="UniProtKB-UniRule"/>
</dbReference>
<evidence type="ECO:0000256" key="2">
    <source>
        <dbReference type="ARBA" id="ARBA00008576"/>
    </source>
</evidence>
<feature type="compositionally biased region" description="Basic and acidic residues" evidence="5">
    <location>
        <begin position="105"/>
        <end position="127"/>
    </location>
</feature>
<accession>A0A9P9WJS6</accession>
<comment type="subcellular location">
    <subcellularLocation>
        <location evidence="1 4">Nucleus</location>
    </subcellularLocation>
</comment>
<keyword evidence="8" id="KW-1185">Reference proteome</keyword>
<dbReference type="PANTHER" id="PTHR15818:SF2">
    <property type="entry name" value="G-PATCH DOMAIN AND KOW MOTIFS-CONTAINING PROTEIN"/>
    <property type="match status" value="1"/>
</dbReference>
<evidence type="ECO:0000256" key="1">
    <source>
        <dbReference type="ARBA" id="ARBA00004123"/>
    </source>
</evidence>
<gene>
    <name evidence="7" type="ORF">JX265_007581</name>
</gene>
<dbReference type="Proteomes" id="UP000829685">
    <property type="component" value="Unassembled WGS sequence"/>
</dbReference>